<evidence type="ECO:0000256" key="1">
    <source>
        <dbReference type="ARBA" id="ARBA00004229"/>
    </source>
</evidence>
<evidence type="ECO:0000313" key="10">
    <source>
        <dbReference type="Proteomes" id="UP000236333"/>
    </source>
</evidence>
<feature type="region of interest" description="Disordered" evidence="8">
    <location>
        <begin position="266"/>
        <end position="289"/>
    </location>
</feature>
<comment type="subcellular location">
    <subcellularLocation>
        <location evidence="2">Membrane</location>
    </subcellularLocation>
    <subcellularLocation>
        <location evidence="1">Plastid</location>
        <location evidence="1">Chloroplast</location>
    </subcellularLocation>
</comment>
<dbReference type="GO" id="GO:0046481">
    <property type="term" value="F:digalactosyldiacylglycerol synthase activity"/>
    <property type="evidence" value="ECO:0007669"/>
    <property type="project" value="InterPro"/>
</dbReference>
<evidence type="ECO:0000256" key="3">
    <source>
        <dbReference type="ARBA" id="ARBA00009481"/>
    </source>
</evidence>
<protein>
    <submittedName>
        <fullName evidence="9">Digalactosyldiacylglycerol synthase 1, chloroplastic</fullName>
    </submittedName>
</protein>
<dbReference type="Proteomes" id="UP000236333">
    <property type="component" value="Unassembled WGS sequence"/>
</dbReference>
<comment type="caution">
    <text evidence="9">The sequence shown here is derived from an EMBL/GenBank/DDBJ whole genome shotgun (WGS) entry which is preliminary data.</text>
</comment>
<sequence>MTYNAGEGPLGKVFRLPAPAGFSSGALPNVFDPRATPLSTAAETLRAAAESNANSIVLYAKQNPDVQRLVSGYESWERTLRQEARQRLGSFKPETLQAPLLSEEWDLLRRVKSNNMTLSAMKRSASDPSLDSPQHWKGKHQHWTFSVDDDSANPADQLHPLTRDSALPIVVRGFPRVPTAPSLQELSESWVANDAVAKNLEAVAQTIIARSRLALQSAQQSIQQTAVNCQQNLQILGTALQQNLPAPAPGARLGGTMALVPWAIPHGPALDPSDPDSASGPDGAATSGTAGDIVAAGAVGPWAVFPRYLRAREADAAAGGDAAAEATAAEWYTPFENYIEGLEQSRRLAALRGSSLREPGRQVAIVTTASLPWLTGTAVNPLLRAAYLASSGERKVTLVLPWLSKADQARVFPADVTFETPEEQEDFVRQWARNRTGLECNFKVAFYPGRYAAEKGGSPLVAGGRDAGRKEHVHCSD</sequence>
<dbReference type="EMBL" id="PGGS01000812">
    <property type="protein sequence ID" value="PNH01704.1"/>
    <property type="molecule type" value="Genomic_DNA"/>
</dbReference>
<dbReference type="AlphaFoldDB" id="A0A2J7ZN48"/>
<keyword evidence="5" id="KW-0934">Plastid</keyword>
<comment type="similarity">
    <text evidence="3">Belongs to the glycosyltransferase group 1 family. Glycosyltransferase 4 subfamily.</text>
</comment>
<evidence type="ECO:0000256" key="4">
    <source>
        <dbReference type="ARBA" id="ARBA00022528"/>
    </source>
</evidence>
<accession>A0A2J7ZN48</accession>
<gene>
    <name evidence="9" type="ORF">TSOC_012385</name>
</gene>
<dbReference type="OrthoDB" id="44480at2759"/>
<keyword evidence="7" id="KW-0472">Membrane</keyword>
<evidence type="ECO:0000256" key="5">
    <source>
        <dbReference type="ARBA" id="ARBA00022640"/>
    </source>
</evidence>
<organism evidence="9 10">
    <name type="scientific">Tetrabaena socialis</name>
    <dbReference type="NCBI Taxonomy" id="47790"/>
    <lineage>
        <taxon>Eukaryota</taxon>
        <taxon>Viridiplantae</taxon>
        <taxon>Chlorophyta</taxon>
        <taxon>core chlorophytes</taxon>
        <taxon>Chlorophyceae</taxon>
        <taxon>CS clade</taxon>
        <taxon>Chlamydomonadales</taxon>
        <taxon>Tetrabaenaceae</taxon>
        <taxon>Tetrabaena</taxon>
    </lineage>
</organism>
<keyword evidence="10" id="KW-1185">Reference proteome</keyword>
<evidence type="ECO:0000313" key="9">
    <source>
        <dbReference type="EMBL" id="PNH01704.1"/>
    </source>
</evidence>
<name>A0A2J7ZN48_9CHLO</name>
<dbReference type="PANTHER" id="PTHR46132">
    <property type="entry name" value="DIGALACTOSYLDIACYLGLYCEROL SYNTHASE 2, CHLOROPLASTIC"/>
    <property type="match status" value="1"/>
</dbReference>
<evidence type="ECO:0000256" key="8">
    <source>
        <dbReference type="SAM" id="MobiDB-lite"/>
    </source>
</evidence>
<dbReference type="PANTHER" id="PTHR46132:SF1">
    <property type="entry name" value="DIGALACTOSYLDIACYLGLYCEROL SYNTHASE 2, CHLOROPLASTIC"/>
    <property type="match status" value="1"/>
</dbReference>
<evidence type="ECO:0000256" key="7">
    <source>
        <dbReference type="ARBA" id="ARBA00023136"/>
    </source>
</evidence>
<proteinExistence type="inferred from homology"/>
<evidence type="ECO:0000256" key="2">
    <source>
        <dbReference type="ARBA" id="ARBA00004370"/>
    </source>
</evidence>
<dbReference type="GO" id="GO:0019375">
    <property type="term" value="P:galactolipid biosynthetic process"/>
    <property type="evidence" value="ECO:0007669"/>
    <property type="project" value="TreeGrafter"/>
</dbReference>
<feature type="compositionally biased region" description="Low complexity" evidence="8">
    <location>
        <begin position="267"/>
        <end position="285"/>
    </location>
</feature>
<keyword evidence="6" id="KW-0808">Transferase</keyword>
<evidence type="ECO:0000256" key="6">
    <source>
        <dbReference type="ARBA" id="ARBA00022679"/>
    </source>
</evidence>
<keyword evidence="4" id="KW-0150">Chloroplast</keyword>
<reference evidence="9 10" key="1">
    <citation type="journal article" date="2017" name="Mol. Biol. Evol.">
        <title>The 4-celled Tetrabaena socialis nuclear genome reveals the essential components for genetic control of cell number at the origin of multicellularity in the volvocine lineage.</title>
        <authorList>
            <person name="Featherston J."/>
            <person name="Arakaki Y."/>
            <person name="Hanschen E.R."/>
            <person name="Ferris P.J."/>
            <person name="Michod R.E."/>
            <person name="Olson B.J.S.C."/>
            <person name="Nozaki H."/>
            <person name="Durand P.M."/>
        </authorList>
    </citation>
    <scope>NUCLEOTIDE SEQUENCE [LARGE SCALE GENOMIC DNA]</scope>
    <source>
        <strain evidence="9 10">NIES-571</strain>
    </source>
</reference>
<dbReference type="GO" id="GO:0009707">
    <property type="term" value="C:chloroplast outer membrane"/>
    <property type="evidence" value="ECO:0007669"/>
    <property type="project" value="TreeGrafter"/>
</dbReference>
<dbReference type="InterPro" id="IPR044525">
    <property type="entry name" value="DGDG1/2"/>
</dbReference>